<protein>
    <submittedName>
        <fullName evidence="6">TetR family transcriptional regulator</fullName>
    </submittedName>
</protein>
<evidence type="ECO:0000259" key="5">
    <source>
        <dbReference type="PROSITE" id="PS50977"/>
    </source>
</evidence>
<feature type="DNA-binding region" description="H-T-H motif" evidence="4">
    <location>
        <begin position="30"/>
        <end position="49"/>
    </location>
</feature>
<dbReference type="PROSITE" id="PS50977">
    <property type="entry name" value="HTH_TETR_2"/>
    <property type="match status" value="1"/>
</dbReference>
<dbReference type="RefSeq" id="WP_209351699.1">
    <property type="nucleotide sequence ID" value="NZ_JAGIYZ010000008.1"/>
</dbReference>
<keyword evidence="1" id="KW-0805">Transcription regulation</keyword>
<gene>
    <name evidence="6" type="ORF">J5Y09_10435</name>
</gene>
<keyword evidence="2 4" id="KW-0238">DNA-binding</keyword>
<comment type="caution">
    <text evidence="6">The sequence shown here is derived from an EMBL/GenBank/DDBJ whole genome shotgun (WGS) entry which is preliminary data.</text>
</comment>
<evidence type="ECO:0000256" key="1">
    <source>
        <dbReference type="ARBA" id="ARBA00023015"/>
    </source>
</evidence>
<dbReference type="Pfam" id="PF17937">
    <property type="entry name" value="TetR_C_28"/>
    <property type="match status" value="1"/>
</dbReference>
<organism evidence="6 7">
    <name type="scientific">Roseomonas nitratireducens</name>
    <dbReference type="NCBI Taxonomy" id="2820810"/>
    <lineage>
        <taxon>Bacteria</taxon>
        <taxon>Pseudomonadati</taxon>
        <taxon>Pseudomonadota</taxon>
        <taxon>Alphaproteobacteria</taxon>
        <taxon>Acetobacterales</taxon>
        <taxon>Roseomonadaceae</taxon>
        <taxon>Roseomonas</taxon>
    </lineage>
</organism>
<evidence type="ECO:0000313" key="6">
    <source>
        <dbReference type="EMBL" id="MBP0464331.1"/>
    </source>
</evidence>
<dbReference type="InterPro" id="IPR050109">
    <property type="entry name" value="HTH-type_TetR-like_transc_reg"/>
</dbReference>
<dbReference type="Proteomes" id="UP000680815">
    <property type="component" value="Unassembled WGS sequence"/>
</dbReference>
<dbReference type="Pfam" id="PF00440">
    <property type="entry name" value="TetR_N"/>
    <property type="match status" value="1"/>
</dbReference>
<evidence type="ECO:0000256" key="4">
    <source>
        <dbReference type="PROSITE-ProRule" id="PRU00335"/>
    </source>
</evidence>
<dbReference type="Gene3D" id="1.10.357.10">
    <property type="entry name" value="Tetracycline Repressor, domain 2"/>
    <property type="match status" value="1"/>
</dbReference>
<accession>A0ABS4ASN3</accession>
<dbReference type="SUPFAM" id="SSF46689">
    <property type="entry name" value="Homeodomain-like"/>
    <property type="match status" value="1"/>
</dbReference>
<dbReference type="PRINTS" id="PR00455">
    <property type="entry name" value="HTHTETR"/>
</dbReference>
<evidence type="ECO:0000256" key="2">
    <source>
        <dbReference type="ARBA" id="ARBA00023125"/>
    </source>
</evidence>
<feature type="domain" description="HTH tetR-type" evidence="5">
    <location>
        <begin position="7"/>
        <end position="67"/>
    </location>
</feature>
<reference evidence="6 7" key="1">
    <citation type="submission" date="2021-03" db="EMBL/GenBank/DDBJ databases">
        <authorList>
            <person name="So Y."/>
        </authorList>
    </citation>
    <scope>NUCLEOTIDE SEQUENCE [LARGE SCALE GENOMIC DNA]</scope>
    <source>
        <strain evidence="6 7">PWR1</strain>
    </source>
</reference>
<dbReference type="InterPro" id="IPR001647">
    <property type="entry name" value="HTH_TetR"/>
</dbReference>
<dbReference type="PANTHER" id="PTHR30055">
    <property type="entry name" value="HTH-TYPE TRANSCRIPTIONAL REGULATOR RUTR"/>
    <property type="match status" value="1"/>
</dbReference>
<evidence type="ECO:0000313" key="7">
    <source>
        <dbReference type="Proteomes" id="UP000680815"/>
    </source>
</evidence>
<dbReference type="PANTHER" id="PTHR30055:SF234">
    <property type="entry name" value="HTH-TYPE TRANSCRIPTIONAL REGULATOR BETI"/>
    <property type="match status" value="1"/>
</dbReference>
<dbReference type="InterPro" id="IPR009057">
    <property type="entry name" value="Homeodomain-like_sf"/>
</dbReference>
<evidence type="ECO:0000256" key="3">
    <source>
        <dbReference type="ARBA" id="ARBA00023163"/>
    </source>
</evidence>
<proteinExistence type="predicted"/>
<dbReference type="InterPro" id="IPR041479">
    <property type="entry name" value="TetR_CgmR_C"/>
</dbReference>
<sequence length="189" mass="20121">MDSHPPTDARTRILDAVESIVLARGVGGLTLDAAAKEAGVSKGGLLYHFGSKEALLTGVMERLSVFVAAEFEANVARQPAGPGRVARAFIAWAFGEADCSPGHDHHDRAAAVFLAAFHHDPALLDPMRAQIGRMKEMLLNDGIPHGAAMIVMTATDGLFMAHLFGLYRPTEADIRALRASLDALLEARA</sequence>
<keyword evidence="7" id="KW-1185">Reference proteome</keyword>
<name>A0ABS4ASN3_9PROT</name>
<dbReference type="EMBL" id="JAGIYZ010000008">
    <property type="protein sequence ID" value="MBP0464331.1"/>
    <property type="molecule type" value="Genomic_DNA"/>
</dbReference>
<keyword evidence="3" id="KW-0804">Transcription</keyword>